<organism evidence="10 11">
    <name type="scientific">Hyphomicrobium facile</name>
    <dbReference type="NCBI Taxonomy" id="51670"/>
    <lineage>
        <taxon>Bacteria</taxon>
        <taxon>Pseudomonadati</taxon>
        <taxon>Pseudomonadota</taxon>
        <taxon>Alphaproteobacteria</taxon>
        <taxon>Hyphomicrobiales</taxon>
        <taxon>Hyphomicrobiaceae</taxon>
        <taxon>Hyphomicrobium</taxon>
    </lineage>
</organism>
<evidence type="ECO:0000256" key="2">
    <source>
        <dbReference type="ARBA" id="ARBA00022670"/>
    </source>
</evidence>
<accession>A0A1I7NCP5</accession>
<dbReference type="InterPro" id="IPR036034">
    <property type="entry name" value="PDZ_sf"/>
</dbReference>
<dbReference type="SMART" id="SM00228">
    <property type="entry name" value="PDZ"/>
    <property type="match status" value="2"/>
</dbReference>
<dbReference type="AlphaFoldDB" id="A0A1I7NCP5"/>
<dbReference type="PANTHER" id="PTHR22939:SF129">
    <property type="entry name" value="SERINE PROTEASE HTRA2, MITOCHONDRIAL"/>
    <property type="match status" value="1"/>
</dbReference>
<dbReference type="GO" id="GO:0006508">
    <property type="term" value="P:proteolysis"/>
    <property type="evidence" value="ECO:0007669"/>
    <property type="project" value="UniProtKB-KW"/>
</dbReference>
<dbReference type="Gene3D" id="2.40.10.120">
    <property type="match status" value="1"/>
</dbReference>
<evidence type="ECO:0000256" key="4">
    <source>
        <dbReference type="ARBA" id="ARBA00022737"/>
    </source>
</evidence>
<keyword evidence="5" id="KW-0378">Hydrolase</keyword>
<dbReference type="Proteomes" id="UP000199423">
    <property type="component" value="Unassembled WGS sequence"/>
</dbReference>
<feature type="active site" description="Charge relay system" evidence="7">
    <location>
        <position position="225"/>
    </location>
</feature>
<dbReference type="NCBIfam" id="TIGR02037">
    <property type="entry name" value="degP_htrA_DO"/>
    <property type="match status" value="1"/>
</dbReference>
<dbReference type="InterPro" id="IPR009003">
    <property type="entry name" value="Peptidase_S1_PA"/>
</dbReference>
<evidence type="ECO:0000256" key="8">
    <source>
        <dbReference type="PIRSR" id="PIRSR611782-2"/>
    </source>
</evidence>
<dbReference type="InterPro" id="IPR001940">
    <property type="entry name" value="Peptidase_S1C"/>
</dbReference>
<feature type="domain" description="PDZ" evidence="9">
    <location>
        <begin position="261"/>
        <end position="360"/>
    </location>
</feature>
<gene>
    <name evidence="10" type="ORF">SAMN04488557_1597</name>
</gene>
<evidence type="ECO:0000256" key="6">
    <source>
        <dbReference type="ARBA" id="ARBA00022825"/>
    </source>
</evidence>
<dbReference type="Pfam" id="PF13180">
    <property type="entry name" value="PDZ_2"/>
    <property type="match status" value="2"/>
</dbReference>
<dbReference type="OrthoDB" id="7358927at2"/>
<comment type="similarity">
    <text evidence="1">Belongs to the peptidase S1C family.</text>
</comment>
<feature type="binding site" evidence="8">
    <location>
        <begin position="223"/>
        <end position="225"/>
    </location>
    <ligand>
        <name>substrate</name>
    </ligand>
</feature>
<sequence>MTMKNLVLVCAAAILGLSVAPKLFSPAEVSFAQEKVPPPSREAAQYSFSPIVKKAAPAVVNVYVRTRVQTFDSPFANDPFFRQFFGRALGRPSERVMSSLGSGVIVSPEGLIVTNTHVIKGGGDTAIRVALTDKREFDAKVIAQDEKADIAVLKIDGGDGSFPYLRFDDSDSLEVGDLVLAIGNPFGVGQTVTSGIVSALSRSEVGQSDSQVFIQTDAAINPGNSGGALVDMSGRLVGINTMIYSQSGGSVGIGFAIPSNLVRLYADSAAGGRKVERPWIGAKLEAMSHDIAQGLGLNRVSGAVVTRLYDKGPAADAGLEAGDVITAVDGVEVIDARGVYYRLTTKGIGQSARLTVLRSNKAVDVNLPLVGAPKPGKDDAKNLSGNHPLDGARISNILPSVADELGLDQSEGVVVTSVRDGSTAQTFGFKPGDIIAAIGTDQIANVDDAEKALSTRKRLWQISVKRGERVLQLQVPG</sequence>
<keyword evidence="11" id="KW-1185">Reference proteome</keyword>
<keyword evidence="4" id="KW-0677">Repeat</keyword>
<proteinExistence type="inferred from homology"/>
<dbReference type="PRINTS" id="PR00834">
    <property type="entry name" value="PROTEASES2C"/>
</dbReference>
<reference evidence="11" key="1">
    <citation type="submission" date="2016-10" db="EMBL/GenBank/DDBJ databases">
        <authorList>
            <person name="Varghese N."/>
            <person name="Submissions S."/>
        </authorList>
    </citation>
    <scope>NUCLEOTIDE SEQUENCE [LARGE SCALE GENOMIC DNA]</scope>
    <source>
        <strain evidence="11">DSM 1565</strain>
    </source>
</reference>
<evidence type="ECO:0000256" key="7">
    <source>
        <dbReference type="PIRSR" id="PIRSR611782-1"/>
    </source>
</evidence>
<dbReference type="SUPFAM" id="SSF50156">
    <property type="entry name" value="PDZ domain-like"/>
    <property type="match status" value="2"/>
</dbReference>
<protein>
    <submittedName>
        <fullName evidence="10">Do/DeqQ family serine protease</fullName>
    </submittedName>
</protein>
<keyword evidence="3" id="KW-0732">Signal</keyword>
<evidence type="ECO:0000256" key="3">
    <source>
        <dbReference type="ARBA" id="ARBA00022729"/>
    </source>
</evidence>
<evidence type="ECO:0000259" key="9">
    <source>
        <dbReference type="PROSITE" id="PS50106"/>
    </source>
</evidence>
<dbReference type="GO" id="GO:0004252">
    <property type="term" value="F:serine-type endopeptidase activity"/>
    <property type="evidence" value="ECO:0007669"/>
    <property type="project" value="InterPro"/>
</dbReference>
<dbReference type="STRING" id="51670.SAMN04488557_1597"/>
<dbReference type="PROSITE" id="PS50106">
    <property type="entry name" value="PDZ"/>
    <property type="match status" value="1"/>
</dbReference>
<evidence type="ECO:0000256" key="5">
    <source>
        <dbReference type="ARBA" id="ARBA00022801"/>
    </source>
</evidence>
<dbReference type="Gene3D" id="2.30.42.10">
    <property type="match status" value="2"/>
</dbReference>
<dbReference type="RefSeq" id="WP_092866855.1">
    <property type="nucleotide sequence ID" value="NZ_FPCH01000002.1"/>
</dbReference>
<dbReference type="Pfam" id="PF13365">
    <property type="entry name" value="Trypsin_2"/>
    <property type="match status" value="1"/>
</dbReference>
<dbReference type="PANTHER" id="PTHR22939">
    <property type="entry name" value="SERINE PROTEASE FAMILY S1C HTRA-RELATED"/>
    <property type="match status" value="1"/>
</dbReference>
<dbReference type="SUPFAM" id="SSF50494">
    <property type="entry name" value="Trypsin-like serine proteases"/>
    <property type="match status" value="1"/>
</dbReference>
<evidence type="ECO:0000256" key="1">
    <source>
        <dbReference type="ARBA" id="ARBA00010541"/>
    </source>
</evidence>
<name>A0A1I7NCP5_9HYPH</name>
<feature type="binding site" evidence="8">
    <location>
        <position position="149"/>
    </location>
    <ligand>
        <name>substrate</name>
    </ligand>
</feature>
<feature type="binding site" evidence="8">
    <location>
        <position position="117"/>
    </location>
    <ligand>
        <name>substrate</name>
    </ligand>
</feature>
<feature type="active site" description="Charge relay system" evidence="7">
    <location>
        <position position="149"/>
    </location>
</feature>
<keyword evidence="6" id="KW-0720">Serine protease</keyword>
<dbReference type="EMBL" id="FPCH01000002">
    <property type="protein sequence ID" value="SFV32429.1"/>
    <property type="molecule type" value="Genomic_DNA"/>
</dbReference>
<keyword evidence="2 10" id="KW-0645">Protease</keyword>
<dbReference type="InterPro" id="IPR001478">
    <property type="entry name" value="PDZ"/>
</dbReference>
<evidence type="ECO:0000313" key="10">
    <source>
        <dbReference type="EMBL" id="SFV32429.1"/>
    </source>
</evidence>
<feature type="active site" description="Charge relay system" evidence="7">
    <location>
        <position position="117"/>
    </location>
</feature>
<dbReference type="InterPro" id="IPR011782">
    <property type="entry name" value="Pept_S1C_Do"/>
</dbReference>
<evidence type="ECO:0000313" key="11">
    <source>
        <dbReference type="Proteomes" id="UP000199423"/>
    </source>
</evidence>